<dbReference type="InterPro" id="IPR047650">
    <property type="entry name" value="Transpos_IS110"/>
</dbReference>
<dbReference type="NCBIfam" id="NF033542">
    <property type="entry name" value="transpos_IS110"/>
    <property type="match status" value="1"/>
</dbReference>
<reference evidence="3 4" key="1">
    <citation type="submission" date="2018-07" db="EMBL/GenBank/DDBJ databases">
        <title>New species, Clostridium PI-S10-A1B.</title>
        <authorList>
            <person name="Krishna G."/>
            <person name="Summeta K."/>
            <person name="Shikha S."/>
            <person name="Prabhu P.B."/>
            <person name="Suresh K."/>
        </authorList>
    </citation>
    <scope>NUCLEOTIDE SEQUENCE [LARGE SCALE GENOMIC DNA]</scope>
    <source>
        <strain evidence="3 4">PI-S10-A1B</strain>
    </source>
</reference>
<dbReference type="OrthoDB" id="9811278at2"/>
<sequence length="438" mass="49886">MTNKVFFNFDELFISVGMDVGADFSWMSIALPNQTFVGKPFKILHDSISSLELAVSKIKEAEELYSLESRIFLESTGIYHYPLFCYLRDKGFNCSVINPIITKSSTNINIRKVHNDRFDSKKAALIGLKPDLKVSLMPSELALDLRNLSRVYYDLMDNRSAYINKLQGELRMVFPQYLKIFSKVTTNTSLTLLENYTSPDAFLSAEKREIIDSIRSTARFGVTYANNKYNAIIQAAKDSKTFGHSVSSNFKRIQIYIRFIRQYDEEITSLLENMHELVDSNEGTKFIQQIHLIESYKGAGFLSAVSLMSEIGDFSAFHSPKQLFAYFGLDPAVKQSGKFEGTKINMSKRGSRIARRVLHTMALISISKSRNGSVQNPVLRDYYLKKCESKPKMVSLGAVMHKVCNIVFAILRDEKEFQVITPEEHQKNYLKARCDIAA</sequence>
<dbReference type="GO" id="GO:0006313">
    <property type="term" value="P:DNA transposition"/>
    <property type="evidence" value="ECO:0007669"/>
    <property type="project" value="InterPro"/>
</dbReference>
<evidence type="ECO:0000259" key="2">
    <source>
        <dbReference type="Pfam" id="PF02371"/>
    </source>
</evidence>
<dbReference type="PANTHER" id="PTHR33055">
    <property type="entry name" value="TRANSPOSASE FOR INSERTION SEQUENCE ELEMENT IS1111A"/>
    <property type="match status" value="1"/>
</dbReference>
<dbReference type="GO" id="GO:0004803">
    <property type="term" value="F:transposase activity"/>
    <property type="evidence" value="ECO:0007669"/>
    <property type="project" value="InterPro"/>
</dbReference>
<dbReference type="GO" id="GO:0003677">
    <property type="term" value="F:DNA binding"/>
    <property type="evidence" value="ECO:0007669"/>
    <property type="project" value="InterPro"/>
</dbReference>
<accession>A0A3E2N6B1</accession>
<dbReference type="PANTHER" id="PTHR33055:SF15">
    <property type="entry name" value="TRANSPOSASE-RELATED"/>
    <property type="match status" value="1"/>
</dbReference>
<gene>
    <name evidence="3" type="ORF">DS742_23145</name>
</gene>
<dbReference type="EMBL" id="QOHO01000080">
    <property type="protein sequence ID" value="RFZ76530.1"/>
    <property type="molecule type" value="Genomic_DNA"/>
</dbReference>
<comment type="caution">
    <text evidence="3">The sequence shown here is derived from an EMBL/GenBank/DDBJ whole genome shotgun (WGS) entry which is preliminary data.</text>
</comment>
<evidence type="ECO:0000313" key="4">
    <source>
        <dbReference type="Proteomes" id="UP000260680"/>
    </source>
</evidence>
<dbReference type="InterPro" id="IPR002525">
    <property type="entry name" value="Transp_IS110-like_N"/>
</dbReference>
<organism evidence="3 4">
    <name type="scientific">Lacrimispora amygdalina</name>
    <dbReference type="NCBI Taxonomy" id="253257"/>
    <lineage>
        <taxon>Bacteria</taxon>
        <taxon>Bacillati</taxon>
        <taxon>Bacillota</taxon>
        <taxon>Clostridia</taxon>
        <taxon>Lachnospirales</taxon>
        <taxon>Lachnospiraceae</taxon>
        <taxon>Lacrimispora</taxon>
    </lineage>
</organism>
<feature type="domain" description="Transposase IS116/IS110/IS902 C-terminal" evidence="2">
    <location>
        <begin position="291"/>
        <end position="376"/>
    </location>
</feature>
<protein>
    <submittedName>
        <fullName evidence="3">IS110 family transposase</fullName>
    </submittedName>
</protein>
<dbReference type="Pfam" id="PF01548">
    <property type="entry name" value="DEDD_Tnp_IS110"/>
    <property type="match status" value="1"/>
</dbReference>
<evidence type="ECO:0000259" key="1">
    <source>
        <dbReference type="Pfam" id="PF01548"/>
    </source>
</evidence>
<dbReference type="AlphaFoldDB" id="A0A3E2N6B1"/>
<dbReference type="InterPro" id="IPR003346">
    <property type="entry name" value="Transposase_20"/>
</dbReference>
<dbReference type="RefSeq" id="WP_097007062.1">
    <property type="nucleotide sequence ID" value="NZ_OAOF01000069.1"/>
</dbReference>
<feature type="domain" description="Transposase IS110-like N-terminal" evidence="1">
    <location>
        <begin position="16"/>
        <end position="175"/>
    </location>
</feature>
<proteinExistence type="predicted"/>
<name>A0A3E2N6B1_9FIRM</name>
<dbReference type="Pfam" id="PF02371">
    <property type="entry name" value="Transposase_20"/>
    <property type="match status" value="1"/>
</dbReference>
<evidence type="ECO:0000313" key="3">
    <source>
        <dbReference type="EMBL" id="RFZ76530.1"/>
    </source>
</evidence>
<dbReference type="Proteomes" id="UP000260680">
    <property type="component" value="Unassembled WGS sequence"/>
</dbReference>